<protein>
    <submittedName>
        <fullName evidence="1">SRPBCC family protein</fullName>
    </submittedName>
</protein>
<reference evidence="2" key="1">
    <citation type="journal article" date="2019" name="Int. J. Syst. Evol. Microbiol.">
        <title>The Global Catalogue of Microorganisms (GCM) 10K type strain sequencing project: providing services to taxonomists for standard genome sequencing and annotation.</title>
        <authorList>
            <consortium name="The Broad Institute Genomics Platform"/>
            <consortium name="The Broad Institute Genome Sequencing Center for Infectious Disease"/>
            <person name="Wu L."/>
            <person name="Ma J."/>
        </authorList>
    </citation>
    <scope>NUCLEOTIDE SEQUENCE [LARGE SCALE GENOMIC DNA]</scope>
    <source>
        <strain evidence="2">CGMCC 1.15277</strain>
    </source>
</reference>
<name>A0ABW1X165_9ACTN</name>
<dbReference type="Pfam" id="PF10604">
    <property type="entry name" value="Polyketide_cyc2"/>
    <property type="match status" value="1"/>
</dbReference>
<dbReference type="EMBL" id="JBHSUA010000008">
    <property type="protein sequence ID" value="MFC6395927.1"/>
    <property type="molecule type" value="Genomic_DNA"/>
</dbReference>
<accession>A0ABW1X165</accession>
<comment type="caution">
    <text evidence="1">The sequence shown here is derived from an EMBL/GenBank/DDBJ whole genome shotgun (WGS) entry which is preliminary data.</text>
</comment>
<keyword evidence="2" id="KW-1185">Reference proteome</keyword>
<proteinExistence type="predicted"/>
<dbReference type="Gene3D" id="3.30.530.20">
    <property type="match status" value="1"/>
</dbReference>
<dbReference type="InterPro" id="IPR019587">
    <property type="entry name" value="Polyketide_cyclase/dehydratase"/>
</dbReference>
<dbReference type="InterPro" id="IPR023393">
    <property type="entry name" value="START-like_dom_sf"/>
</dbReference>
<dbReference type="RefSeq" id="WP_343886004.1">
    <property type="nucleotide sequence ID" value="NZ_BAAAKI010000012.1"/>
</dbReference>
<organism evidence="1 2">
    <name type="scientific">Luteococcus sanguinis</name>
    <dbReference type="NCBI Taxonomy" id="174038"/>
    <lineage>
        <taxon>Bacteria</taxon>
        <taxon>Bacillati</taxon>
        <taxon>Actinomycetota</taxon>
        <taxon>Actinomycetes</taxon>
        <taxon>Propionibacteriales</taxon>
        <taxon>Propionibacteriaceae</taxon>
        <taxon>Luteococcus</taxon>
    </lineage>
</organism>
<sequence length="154" mass="17006">MTENTSVSATRDIPASAADIFDLLSNPQRHPETDSSGSVRSADFGERLKEVGDSFRMNMVKGDGSEYQTQNRVFAIQDGRLIGWQNEKNLTSDVEVGAKWLYELEPIDADNTKVTLTYDYAEIENPAVIKLAKETFAKEDLLDKSLGTLADALA</sequence>
<gene>
    <name evidence="1" type="ORF">ACFP57_02810</name>
</gene>
<dbReference type="Proteomes" id="UP001596266">
    <property type="component" value="Unassembled WGS sequence"/>
</dbReference>
<evidence type="ECO:0000313" key="2">
    <source>
        <dbReference type="Proteomes" id="UP001596266"/>
    </source>
</evidence>
<evidence type="ECO:0000313" key="1">
    <source>
        <dbReference type="EMBL" id="MFC6395927.1"/>
    </source>
</evidence>
<dbReference type="SUPFAM" id="SSF55961">
    <property type="entry name" value="Bet v1-like"/>
    <property type="match status" value="1"/>
</dbReference>